<evidence type="ECO:0000313" key="3">
    <source>
        <dbReference type="Proteomes" id="UP001146120"/>
    </source>
</evidence>
<feature type="transmembrane region" description="Helical" evidence="1">
    <location>
        <begin position="44"/>
        <end position="64"/>
    </location>
</feature>
<comment type="caution">
    <text evidence="2">The sequence shown here is derived from an EMBL/GenBank/DDBJ whole genome shotgun (WGS) entry which is preliminary data.</text>
</comment>
<proteinExistence type="predicted"/>
<organism evidence="2 3">
    <name type="scientific">Lagenidium giganteum</name>
    <dbReference type="NCBI Taxonomy" id="4803"/>
    <lineage>
        <taxon>Eukaryota</taxon>
        <taxon>Sar</taxon>
        <taxon>Stramenopiles</taxon>
        <taxon>Oomycota</taxon>
        <taxon>Peronosporomycetes</taxon>
        <taxon>Pythiales</taxon>
        <taxon>Pythiaceae</taxon>
    </lineage>
</organism>
<dbReference type="Gene3D" id="3.80.10.10">
    <property type="entry name" value="Ribonuclease Inhibitor"/>
    <property type="match status" value="1"/>
</dbReference>
<feature type="transmembrane region" description="Helical" evidence="1">
    <location>
        <begin position="76"/>
        <end position="102"/>
    </location>
</feature>
<dbReference type="InterPro" id="IPR032675">
    <property type="entry name" value="LRR_dom_sf"/>
</dbReference>
<keyword evidence="3" id="KW-1185">Reference proteome</keyword>
<dbReference type="InterPro" id="IPR001611">
    <property type="entry name" value="Leu-rich_rpt"/>
</dbReference>
<reference evidence="2" key="2">
    <citation type="journal article" date="2023" name="Microbiol Resour">
        <title>Decontamination and Annotation of the Draft Genome Sequence of the Oomycete Lagenidium giganteum ARSEF 373.</title>
        <authorList>
            <person name="Morgan W.R."/>
            <person name="Tartar A."/>
        </authorList>
    </citation>
    <scope>NUCLEOTIDE SEQUENCE</scope>
    <source>
        <strain evidence="2">ARSEF 373</strain>
    </source>
</reference>
<reference evidence="2" key="1">
    <citation type="submission" date="2022-11" db="EMBL/GenBank/DDBJ databases">
        <authorList>
            <person name="Morgan W.R."/>
            <person name="Tartar A."/>
        </authorList>
    </citation>
    <scope>NUCLEOTIDE SEQUENCE</scope>
    <source>
        <strain evidence="2">ARSEF 373</strain>
    </source>
</reference>
<evidence type="ECO:0000313" key="2">
    <source>
        <dbReference type="EMBL" id="DBA02097.1"/>
    </source>
</evidence>
<dbReference type="Proteomes" id="UP001146120">
    <property type="component" value="Unassembled WGS sequence"/>
</dbReference>
<feature type="transmembrane region" description="Helical" evidence="1">
    <location>
        <begin position="215"/>
        <end position="234"/>
    </location>
</feature>
<evidence type="ECO:0000256" key="1">
    <source>
        <dbReference type="SAM" id="Phobius"/>
    </source>
</evidence>
<name>A0AAV2Z9J8_9STRA</name>
<dbReference type="AlphaFoldDB" id="A0AAV2Z9J8"/>
<keyword evidence="1" id="KW-0472">Membrane</keyword>
<sequence>MSSIGIRGAYFTPFLLTIETFEIALQTWQAYRTSKYISNPHINVLYGIAIFINCWSTAVIHHVWEHKYKHPLMARFLSALVDAILDFTWGVVFQGVLVWRYWSLERTMSALLVLLEVPENSDRELRQILVVSFSNFVLSGFPFLQTSIVLHELAFLLDDARISTINSRKSATEQSTLRGPAVPFRAILVETRLKRAFRRTIPHEIWRLSTIMLRIYHVCTMVYGAIILSISIAATGSNSVDGTGVTCQYRLYPWLTNSIYCVGRTIDCSKMGLMGSRNDLSNVLSSVNPYLLGNLVFANCEQLEIPSKVRDFTGLGTISIRNSTLTAWDDDAAVNQIFEELQTLQLVQVQVNCVPSGIMNQPFPESLEWVRFESITGEPFVPKVSDAWHSAVFFTCNDCQLLSIPAAVNSMTRVALYELKDNSLTTISGDCFVNKPSLTEIQLAGNPIEDLPIEAWALLNQLSWLDIRSTNISAIPTVDLSTANIVIYAYGSPLCAGSNSHTLPSQIVCDENSTVA</sequence>
<keyword evidence="1" id="KW-0812">Transmembrane</keyword>
<gene>
    <name evidence="2" type="ORF">N0F65_011164</name>
</gene>
<keyword evidence="1" id="KW-1133">Transmembrane helix</keyword>
<protein>
    <submittedName>
        <fullName evidence="2">Uncharacterized protein</fullName>
    </submittedName>
</protein>
<accession>A0AAV2Z9J8</accession>
<dbReference type="SUPFAM" id="SSF52058">
    <property type="entry name" value="L domain-like"/>
    <property type="match status" value="1"/>
</dbReference>
<dbReference type="EMBL" id="DAKRPA010000036">
    <property type="protein sequence ID" value="DBA02097.1"/>
    <property type="molecule type" value="Genomic_DNA"/>
</dbReference>
<dbReference type="Pfam" id="PF13855">
    <property type="entry name" value="LRR_8"/>
    <property type="match status" value="1"/>
</dbReference>